<keyword evidence="5" id="KW-1185">Reference proteome</keyword>
<dbReference type="RefSeq" id="WP_329777016.1">
    <property type="nucleotide sequence ID" value="NZ_JAYDYW010000023.1"/>
</dbReference>
<comment type="caution">
    <text evidence="4">The sequence shown here is derived from an EMBL/GenBank/DDBJ whole genome shotgun (WGS) entry which is preliminary data.</text>
</comment>
<evidence type="ECO:0000259" key="3">
    <source>
        <dbReference type="Pfam" id="PF05193"/>
    </source>
</evidence>
<feature type="domain" description="Peptidase M16 N-terminal" evidence="2">
    <location>
        <begin position="59"/>
        <end position="194"/>
    </location>
</feature>
<dbReference type="EMBL" id="JAYDYW010000023">
    <property type="protein sequence ID" value="MEE1676354.1"/>
    <property type="molecule type" value="Genomic_DNA"/>
</dbReference>
<feature type="domain" description="Peptidase M16 N-terminal" evidence="2">
    <location>
        <begin position="533"/>
        <end position="646"/>
    </location>
</feature>
<protein>
    <submittedName>
        <fullName evidence="4">Pitrilysin family protein</fullName>
    </submittedName>
</protein>
<reference evidence="5" key="1">
    <citation type="submission" date="2023-07" db="EMBL/GenBank/DDBJ databases">
        <title>Draft genome sequence of Agarivorans aestuarii strain ZMCS4, a CAZymes producing bacteria isolated from the marine brown algae Clodostephus spongiosus.</title>
        <authorList>
            <person name="Lorente B."/>
            <person name="Cabral C."/>
            <person name="Frias J."/>
            <person name="Faria J."/>
            <person name="Toubarro D."/>
        </authorList>
    </citation>
    <scope>NUCLEOTIDE SEQUENCE [LARGE SCALE GENOMIC DNA]</scope>
    <source>
        <strain evidence="5">ZMCS4</strain>
    </source>
</reference>
<comment type="similarity">
    <text evidence="1">Belongs to the peptidase M16 family.</text>
</comment>
<accession>A0ABU7GB84</accession>
<evidence type="ECO:0000256" key="1">
    <source>
        <dbReference type="ARBA" id="ARBA00007261"/>
    </source>
</evidence>
<dbReference type="Pfam" id="PF00675">
    <property type="entry name" value="Peptidase_M16"/>
    <property type="match status" value="2"/>
</dbReference>
<evidence type="ECO:0000313" key="4">
    <source>
        <dbReference type="EMBL" id="MEE1676354.1"/>
    </source>
</evidence>
<dbReference type="InterPro" id="IPR007863">
    <property type="entry name" value="Peptidase_M16_C"/>
</dbReference>
<dbReference type="PROSITE" id="PS51257">
    <property type="entry name" value="PROKAR_LIPOPROTEIN"/>
    <property type="match status" value="1"/>
</dbReference>
<evidence type="ECO:0000259" key="2">
    <source>
        <dbReference type="Pfam" id="PF00675"/>
    </source>
</evidence>
<organism evidence="4 5">
    <name type="scientific">Agarivorans aestuarii</name>
    <dbReference type="NCBI Taxonomy" id="1563703"/>
    <lineage>
        <taxon>Bacteria</taxon>
        <taxon>Pseudomonadati</taxon>
        <taxon>Pseudomonadota</taxon>
        <taxon>Gammaproteobacteria</taxon>
        <taxon>Alteromonadales</taxon>
        <taxon>Alteromonadaceae</taxon>
        <taxon>Agarivorans</taxon>
    </lineage>
</organism>
<dbReference type="Pfam" id="PF05193">
    <property type="entry name" value="Peptidase_M16_C"/>
    <property type="match status" value="2"/>
</dbReference>
<proteinExistence type="inferred from homology"/>
<dbReference type="InterPro" id="IPR011249">
    <property type="entry name" value="Metalloenz_LuxS/M16"/>
</dbReference>
<name>A0ABU7GB84_9ALTE</name>
<dbReference type="PANTHER" id="PTHR11851:SF49">
    <property type="entry name" value="MITOCHONDRIAL-PROCESSING PEPTIDASE SUBUNIT ALPHA"/>
    <property type="match status" value="1"/>
</dbReference>
<feature type="domain" description="Peptidase M16 C-terminal" evidence="3">
    <location>
        <begin position="216"/>
        <end position="394"/>
    </location>
</feature>
<evidence type="ECO:0000313" key="5">
    <source>
        <dbReference type="Proteomes" id="UP001310248"/>
    </source>
</evidence>
<gene>
    <name evidence="4" type="ORF">SNR37_001967</name>
</gene>
<dbReference type="Proteomes" id="UP001310248">
    <property type="component" value="Unassembled WGS sequence"/>
</dbReference>
<dbReference type="PANTHER" id="PTHR11851">
    <property type="entry name" value="METALLOPROTEASE"/>
    <property type="match status" value="1"/>
</dbReference>
<dbReference type="InterPro" id="IPR011765">
    <property type="entry name" value="Pept_M16_N"/>
</dbReference>
<feature type="domain" description="Peptidase M16 C-terminal" evidence="3">
    <location>
        <begin position="684"/>
        <end position="861"/>
    </location>
</feature>
<sequence>MLRWLSVLSILWLAACTQMDPKSSLELPKGVELVETSQANNSDIQIAYKKYRLANGLTVLLYQDDNAPLAHVDITYHVGSNREEPGKSGFAHFFEHMMFQGSKHVGDQEHFRIINEAGGTMNGSTTKDRTNYYQTVPANQLEKVLWLEADRMGFLLEAVSQRKFEIQRDTVKNERAQRIDNAPYGLLSERVDEALYPREHPYSWQPIGYIEDLNRVDVNDLKAFFLRWYGPNNAVLSIGGDIDEAQTLEWISQYFGGIPRGPEIPEITPEPATLSETRYISLEDRIHIPLLYISYPTVYAGAEDEVALDMFSEILGGGKSSLLHQSLVESGKALSAGSSHYCRQMACTLSIYVRANPQAGLTLAQLEQDVDQAINDFAERGVNAEDLQRVRSSLKASTIYSLESVSDVVTQLAFGETFFEQPLYISEVLQQFQNVNDQQVQQAYQHYILNKPRVVMSVVPRGQTQLIAAEDNFTPAPRTLPEQQHIEDSELALREVKDDFDRSVEPPSGPAVAVKLPELWHAELTNGLQVLGTSEQPTPTVTLQFRLPGGSISEPKGKEGLAKLTAQMLMQSTQQTVAAELSDQLIELGASVSFSGGLYSQNISLSSLTENLPQVMEILQQRLLNPAFDSAEFEREKARHLQSIEQKFNQPNWLASIASQSLFFGEGSRLATSSWGSRDSVAALTLEDVKQFWQQHYQPKGSQLVAVSNLKQAEIEQALQPLQQQWQGDASSAAHLTAKPSAQNNTIYLLDKPGAVQSVIRIGRLAMPYDATGEYFKANLMNFNFGGNFNSRINMNLREDKGYTYGVSSGFGGFKDSGSFVISTDVRQDATASAIQELLAELEAYSISGPSDEELSYMRSAVSQQEALAYATPSQKASFLMQMLAFDLEPEFVAAQNQITANISKAELQQLAAKYFSPKEMIVVVVGDKQQLLPELKKIGMPVQELAL</sequence>
<dbReference type="InterPro" id="IPR050361">
    <property type="entry name" value="MPP/UQCRC_Complex"/>
</dbReference>
<dbReference type="SUPFAM" id="SSF63411">
    <property type="entry name" value="LuxS/MPP-like metallohydrolase"/>
    <property type="match status" value="4"/>
</dbReference>
<dbReference type="Gene3D" id="3.30.830.10">
    <property type="entry name" value="Metalloenzyme, LuxS/M16 peptidase-like"/>
    <property type="match status" value="4"/>
</dbReference>